<protein>
    <recommendedName>
        <fullName evidence="4">LRIM1/APL1C-like dimerization domain-containing protein</fullName>
    </recommendedName>
</protein>
<keyword evidence="1 3" id="KW-0732">Signal</keyword>
<dbReference type="SUPFAM" id="SSF52058">
    <property type="entry name" value="L domain-like"/>
    <property type="match status" value="1"/>
</dbReference>
<evidence type="ECO:0000256" key="2">
    <source>
        <dbReference type="SAM" id="Coils"/>
    </source>
</evidence>
<dbReference type="Gene3D" id="1.20.5.4090">
    <property type="match status" value="1"/>
</dbReference>
<keyword evidence="2" id="KW-0175">Coiled coil</keyword>
<feature type="signal peptide" evidence="3">
    <location>
        <begin position="1"/>
        <end position="22"/>
    </location>
</feature>
<name>A0AAG5D5E6_ANOAO</name>
<evidence type="ECO:0000256" key="3">
    <source>
        <dbReference type="SAM" id="SignalP"/>
    </source>
</evidence>
<dbReference type="Pfam" id="PF20733">
    <property type="entry name" value="LRIM1_dimer"/>
    <property type="match status" value="1"/>
</dbReference>
<dbReference type="EnsemblMetazoa" id="ENSAATROPT006466">
    <property type="protein sequence ID" value="ENSAATROPP005853"/>
    <property type="gene ID" value="ENSAATROPG005242"/>
</dbReference>
<evidence type="ECO:0000313" key="5">
    <source>
        <dbReference type="EnsemblMetazoa" id="ENSAATROPP005853"/>
    </source>
</evidence>
<feature type="chain" id="PRO_5042571904" description="LRIM1/APL1C-like dimerization domain-containing protein" evidence="3">
    <location>
        <begin position="23"/>
        <end position="504"/>
    </location>
</feature>
<dbReference type="Gene3D" id="3.80.10.10">
    <property type="entry name" value="Ribonuclease Inhibitor"/>
    <property type="match status" value="1"/>
</dbReference>
<evidence type="ECO:0000313" key="6">
    <source>
        <dbReference type="Proteomes" id="UP000075880"/>
    </source>
</evidence>
<dbReference type="InterPro" id="IPR001611">
    <property type="entry name" value="Leu-rich_rpt"/>
</dbReference>
<dbReference type="InterPro" id="IPR050328">
    <property type="entry name" value="Dev_Immune_Receptor"/>
</dbReference>
<evidence type="ECO:0000256" key="1">
    <source>
        <dbReference type="ARBA" id="ARBA00022729"/>
    </source>
</evidence>
<dbReference type="Proteomes" id="UP000075880">
    <property type="component" value="Unassembled WGS sequence"/>
</dbReference>
<feature type="domain" description="LRIM1/APL1C-like dimerization" evidence="4">
    <location>
        <begin position="314"/>
        <end position="498"/>
    </location>
</feature>
<dbReference type="PANTHER" id="PTHR24373">
    <property type="entry name" value="SLIT RELATED LEUCINE-RICH REPEAT NEURONAL PROTEIN"/>
    <property type="match status" value="1"/>
</dbReference>
<sequence length="504" mass="57101">MDSIQKCKLLILLTFITSTVQGQLYTAISFRNGLYKIENVFDSNFKKALGSIGQNAWNANHLDLSSNALSKIDSSDLSQFANLKVLNLSLNVFSETVDLSQLQQLQTLDLNNNYIQRVRVGRSVQNLFAVNNNITGVECVNNAITGKKLNLANNKINWLRDIGSTCRNGVEELNLELNDIDEINFDDLYESRDTLKILNLAYNFIFNMKMSGNFVFTSLNTLDLSFNKIAFMSEVLNVAQKANTINLKNNKLVLIDSGLRLTAVTNLDMRGNEFQCKTLETYLGNHKNHVARPAETCDSKQQQKGGYCCENLNAPFADRLIALKRREQSLFIPRDAQKNREECERENSERQNRVKHILAQHRTQIDQRVFHEQEKVKLSSRKIELERVLAEKEGGIDSLKELLRSTASSLSLPNVSAEDTQKAMVDIVEYFERRNQEEQRKQSKAIQDVESSQQKIEKLLEDKAILDKQTADADKALKAANDTLVELTAKHDALSKFLAAQQAS</sequence>
<reference evidence="5" key="1">
    <citation type="submission" date="2024-04" db="UniProtKB">
        <authorList>
            <consortium name="EnsemblMetazoa"/>
        </authorList>
    </citation>
    <scope>IDENTIFICATION</scope>
    <source>
        <strain evidence="5">EBRO</strain>
    </source>
</reference>
<organism evidence="5 6">
    <name type="scientific">Anopheles atroparvus</name>
    <name type="common">European mosquito</name>
    <dbReference type="NCBI Taxonomy" id="41427"/>
    <lineage>
        <taxon>Eukaryota</taxon>
        <taxon>Metazoa</taxon>
        <taxon>Ecdysozoa</taxon>
        <taxon>Arthropoda</taxon>
        <taxon>Hexapoda</taxon>
        <taxon>Insecta</taxon>
        <taxon>Pterygota</taxon>
        <taxon>Neoptera</taxon>
        <taxon>Endopterygota</taxon>
        <taxon>Diptera</taxon>
        <taxon>Nematocera</taxon>
        <taxon>Culicoidea</taxon>
        <taxon>Culicidae</taxon>
        <taxon>Anophelinae</taxon>
        <taxon>Anopheles</taxon>
    </lineage>
</organism>
<dbReference type="PANTHER" id="PTHR24373:SF275">
    <property type="entry name" value="TIR DOMAIN-CONTAINING PROTEIN"/>
    <property type="match status" value="1"/>
</dbReference>
<keyword evidence="6" id="KW-1185">Reference proteome</keyword>
<dbReference type="InterPro" id="IPR048481">
    <property type="entry name" value="LRIM1_APL1C-like_dimer"/>
</dbReference>
<dbReference type="AlphaFoldDB" id="A0AAG5D5E6"/>
<accession>A0AAG5D5E6</accession>
<feature type="coiled-coil region" evidence="2">
    <location>
        <begin position="442"/>
        <end position="469"/>
    </location>
</feature>
<evidence type="ECO:0000259" key="4">
    <source>
        <dbReference type="Pfam" id="PF20733"/>
    </source>
</evidence>
<dbReference type="Gene3D" id="6.10.280.140">
    <property type="match status" value="1"/>
</dbReference>
<dbReference type="InterPro" id="IPR032675">
    <property type="entry name" value="LRR_dom_sf"/>
</dbReference>
<dbReference type="PROSITE" id="PS51450">
    <property type="entry name" value="LRR"/>
    <property type="match status" value="1"/>
</dbReference>
<proteinExistence type="predicted"/>